<gene>
    <name evidence="1" type="ORF">MENT_LOCUS59318</name>
</gene>
<sequence length="54" mass="6350">MCFYPAMCNLHSAVTEKAITSIFKKVLMIFKKSNIFGEIENILFKLKKHLKHTY</sequence>
<reference evidence="1 2" key="1">
    <citation type="submission" date="2020-08" db="EMBL/GenBank/DDBJ databases">
        <authorList>
            <person name="Koutsovoulos G."/>
            <person name="Danchin GJ E."/>
        </authorList>
    </citation>
    <scope>NUCLEOTIDE SEQUENCE [LARGE SCALE GENOMIC DNA]</scope>
</reference>
<dbReference type="AlphaFoldDB" id="A0A6V7Y1T4"/>
<comment type="caution">
    <text evidence="1">The sequence shown here is derived from an EMBL/GenBank/DDBJ whole genome shotgun (WGS) entry which is preliminary data.</text>
</comment>
<dbReference type="EMBL" id="CAJEWN010002845">
    <property type="protein sequence ID" value="CAD2205504.1"/>
    <property type="molecule type" value="Genomic_DNA"/>
</dbReference>
<evidence type="ECO:0000313" key="2">
    <source>
        <dbReference type="Proteomes" id="UP000580250"/>
    </source>
</evidence>
<evidence type="ECO:0000313" key="1">
    <source>
        <dbReference type="EMBL" id="CAD2205504.1"/>
    </source>
</evidence>
<accession>A0A6V7Y1T4</accession>
<protein>
    <submittedName>
        <fullName evidence="1">Uncharacterized protein</fullName>
    </submittedName>
</protein>
<proteinExistence type="predicted"/>
<name>A0A6V7Y1T4_MELEN</name>
<organism evidence="1 2">
    <name type="scientific">Meloidogyne enterolobii</name>
    <name type="common">Root-knot nematode worm</name>
    <name type="synonym">Meloidogyne mayaguensis</name>
    <dbReference type="NCBI Taxonomy" id="390850"/>
    <lineage>
        <taxon>Eukaryota</taxon>
        <taxon>Metazoa</taxon>
        <taxon>Ecdysozoa</taxon>
        <taxon>Nematoda</taxon>
        <taxon>Chromadorea</taxon>
        <taxon>Rhabditida</taxon>
        <taxon>Tylenchina</taxon>
        <taxon>Tylenchomorpha</taxon>
        <taxon>Tylenchoidea</taxon>
        <taxon>Meloidogynidae</taxon>
        <taxon>Meloidogyninae</taxon>
        <taxon>Meloidogyne</taxon>
    </lineage>
</organism>
<dbReference type="Proteomes" id="UP000580250">
    <property type="component" value="Unassembled WGS sequence"/>
</dbReference>